<feature type="compositionally biased region" description="Basic residues" evidence="2">
    <location>
        <begin position="241"/>
        <end position="256"/>
    </location>
</feature>
<reference evidence="4" key="1">
    <citation type="submission" date="2022-08" db="EMBL/GenBank/DDBJ databases">
        <title>Novel sulfate-reducing endosymbionts in the free-living metamonad Anaeramoeba.</title>
        <authorList>
            <person name="Jerlstrom-Hultqvist J."/>
            <person name="Cepicka I."/>
            <person name="Gallot-Lavallee L."/>
            <person name="Salas-Leiva D."/>
            <person name="Curtis B.A."/>
            <person name="Zahonova K."/>
            <person name="Pipaliya S."/>
            <person name="Dacks J."/>
            <person name="Roger A.J."/>
        </authorList>
    </citation>
    <scope>NUCLEOTIDE SEQUENCE</scope>
    <source>
        <strain evidence="4">Schooner1</strain>
    </source>
</reference>
<evidence type="ECO:0000256" key="2">
    <source>
        <dbReference type="SAM" id="MobiDB-lite"/>
    </source>
</evidence>
<dbReference type="Proteomes" id="UP001150062">
    <property type="component" value="Unassembled WGS sequence"/>
</dbReference>
<feature type="region of interest" description="Disordered" evidence="2">
    <location>
        <begin position="148"/>
        <end position="207"/>
    </location>
</feature>
<sequence>MEPNLNEQIQNNVFFDQYLGSPILGQEIDTMSYSPNSNDSKVDQGEGELEFLLSNQEPVSFDFSNKINFDGQQKFLKEPTKIVEPKVESKQNGSLLPIDGLDEDLNNFNYPDLSLIGDVNQESDLESHLFELLGINDSKLKEDLLQSNLENKKNKVSGMNKKRTNENPQQNQSQNQSQNQNQNQNKANSNRYNLRNSNHESPNNDFNLIWMIDQKEDKSKKIKKKINTTDVNEKSNGLQLTKKKKSNPRKRKKSNTVKKNNASNIQKKRRTKKSSTSMNKKRAELAKITDVKQVRKLPEEEKRLRRLEKNRESARKIRDKRRMELENLRNRVLELEKANKQYQEESKIKDKEIQRLQFLCEKHNVFEVTPTENGIFV</sequence>
<accession>A0ABQ8X1C5</accession>
<proteinExistence type="predicted"/>
<dbReference type="SUPFAM" id="SSF57959">
    <property type="entry name" value="Leucine zipper domain"/>
    <property type="match status" value="1"/>
</dbReference>
<dbReference type="Gene3D" id="1.20.5.170">
    <property type="match status" value="1"/>
</dbReference>
<feature type="compositionally biased region" description="Low complexity" evidence="2">
    <location>
        <begin position="167"/>
        <end position="190"/>
    </location>
</feature>
<dbReference type="PROSITE" id="PS50217">
    <property type="entry name" value="BZIP"/>
    <property type="match status" value="1"/>
</dbReference>
<feature type="region of interest" description="Disordered" evidence="2">
    <location>
        <begin position="221"/>
        <end position="283"/>
    </location>
</feature>
<dbReference type="Pfam" id="PF00170">
    <property type="entry name" value="bZIP_1"/>
    <property type="match status" value="1"/>
</dbReference>
<comment type="caution">
    <text evidence="4">The sequence shown here is derived from an EMBL/GenBank/DDBJ whole genome shotgun (WGS) entry which is preliminary data.</text>
</comment>
<dbReference type="EMBL" id="JAOAOG010000343">
    <property type="protein sequence ID" value="KAJ6226451.1"/>
    <property type="molecule type" value="Genomic_DNA"/>
</dbReference>
<evidence type="ECO:0000313" key="5">
    <source>
        <dbReference type="Proteomes" id="UP001150062"/>
    </source>
</evidence>
<feature type="compositionally biased region" description="Polar residues" evidence="2">
    <location>
        <begin position="228"/>
        <end position="239"/>
    </location>
</feature>
<keyword evidence="1" id="KW-0175">Coiled coil</keyword>
<feature type="coiled-coil region" evidence="1">
    <location>
        <begin position="297"/>
        <end position="355"/>
    </location>
</feature>
<dbReference type="SMART" id="SM00338">
    <property type="entry name" value="BRLZ"/>
    <property type="match status" value="1"/>
</dbReference>
<organism evidence="4 5">
    <name type="scientific">Anaeramoeba flamelloides</name>
    <dbReference type="NCBI Taxonomy" id="1746091"/>
    <lineage>
        <taxon>Eukaryota</taxon>
        <taxon>Metamonada</taxon>
        <taxon>Anaeramoebidae</taxon>
        <taxon>Anaeramoeba</taxon>
    </lineage>
</organism>
<dbReference type="InterPro" id="IPR046347">
    <property type="entry name" value="bZIP_sf"/>
</dbReference>
<evidence type="ECO:0000259" key="3">
    <source>
        <dbReference type="PROSITE" id="PS50217"/>
    </source>
</evidence>
<feature type="compositionally biased region" description="Polar residues" evidence="2">
    <location>
        <begin position="191"/>
        <end position="206"/>
    </location>
</feature>
<name>A0ABQ8X1C5_9EUKA</name>
<keyword evidence="5" id="KW-1185">Reference proteome</keyword>
<feature type="domain" description="BZIP" evidence="3">
    <location>
        <begin position="300"/>
        <end position="363"/>
    </location>
</feature>
<evidence type="ECO:0000256" key="1">
    <source>
        <dbReference type="SAM" id="Coils"/>
    </source>
</evidence>
<protein>
    <submittedName>
        <fullName evidence="4">Basic-leucine zipper transcription factor f-related</fullName>
    </submittedName>
</protein>
<dbReference type="PROSITE" id="PS00036">
    <property type="entry name" value="BZIP_BASIC"/>
    <property type="match status" value="1"/>
</dbReference>
<dbReference type="InterPro" id="IPR004827">
    <property type="entry name" value="bZIP"/>
</dbReference>
<evidence type="ECO:0000313" key="4">
    <source>
        <dbReference type="EMBL" id="KAJ6226451.1"/>
    </source>
</evidence>
<gene>
    <name evidence="4" type="ORF">M0813_10880</name>
</gene>